<reference evidence="1 2" key="1">
    <citation type="submission" date="2022-12" db="EMBL/GenBank/DDBJ databases">
        <title>Chromosome-level genome of Tegillarca granosa.</title>
        <authorList>
            <person name="Kim J."/>
        </authorList>
    </citation>
    <scope>NUCLEOTIDE SEQUENCE [LARGE SCALE GENOMIC DNA]</scope>
    <source>
        <strain evidence="1">Teg-2019</strain>
        <tissue evidence="1">Adductor muscle</tissue>
    </source>
</reference>
<protein>
    <submittedName>
        <fullName evidence="1">Uncharacterized protein</fullName>
    </submittedName>
</protein>
<comment type="caution">
    <text evidence="1">The sequence shown here is derived from an EMBL/GenBank/DDBJ whole genome shotgun (WGS) entry which is preliminary data.</text>
</comment>
<sequence length="164" mass="19423">MLCYVEPISTELKNNYDTINHPRFLCNSQYCKKAIQSENAILFVLSGGLKIGKITMLQALAHSRVLHFCTNSEIYYNFAKYHLAKTLLPWKLNFTFFFKYFVFRHFLKDQNFQIKRVYPTFFTLHVNFLFILRQEYLISVSKMFPDSEAAKIIKILISVPWGIK</sequence>
<organism evidence="1 2">
    <name type="scientific">Tegillarca granosa</name>
    <name type="common">Malaysian cockle</name>
    <name type="synonym">Anadara granosa</name>
    <dbReference type="NCBI Taxonomy" id="220873"/>
    <lineage>
        <taxon>Eukaryota</taxon>
        <taxon>Metazoa</taxon>
        <taxon>Spiralia</taxon>
        <taxon>Lophotrochozoa</taxon>
        <taxon>Mollusca</taxon>
        <taxon>Bivalvia</taxon>
        <taxon>Autobranchia</taxon>
        <taxon>Pteriomorphia</taxon>
        <taxon>Arcoida</taxon>
        <taxon>Arcoidea</taxon>
        <taxon>Arcidae</taxon>
        <taxon>Tegillarca</taxon>
    </lineage>
</organism>
<gene>
    <name evidence="1" type="ORF">KUTeg_019017</name>
</gene>
<keyword evidence="2" id="KW-1185">Reference proteome</keyword>
<evidence type="ECO:0000313" key="2">
    <source>
        <dbReference type="Proteomes" id="UP001217089"/>
    </source>
</evidence>
<proteinExistence type="predicted"/>
<name>A0ABQ9EFI8_TEGGR</name>
<dbReference type="EMBL" id="JARBDR010000917">
    <property type="protein sequence ID" value="KAJ8302621.1"/>
    <property type="molecule type" value="Genomic_DNA"/>
</dbReference>
<accession>A0ABQ9EFI8</accession>
<dbReference type="Proteomes" id="UP001217089">
    <property type="component" value="Unassembled WGS sequence"/>
</dbReference>
<evidence type="ECO:0000313" key="1">
    <source>
        <dbReference type="EMBL" id="KAJ8302621.1"/>
    </source>
</evidence>